<comment type="caution">
    <text evidence="2">The sequence shown here is derived from an EMBL/GenBank/DDBJ whole genome shotgun (WGS) entry which is preliminary data.</text>
</comment>
<dbReference type="SUPFAM" id="SSF52266">
    <property type="entry name" value="SGNH hydrolase"/>
    <property type="match status" value="1"/>
</dbReference>
<name>A0A2V3DQ70_9MICC</name>
<keyword evidence="3" id="KW-1185">Reference proteome</keyword>
<dbReference type="InterPro" id="IPR053140">
    <property type="entry name" value="GDSL_Rv0518-like"/>
</dbReference>
<evidence type="ECO:0000259" key="1">
    <source>
        <dbReference type="Pfam" id="PF13472"/>
    </source>
</evidence>
<dbReference type="CDD" id="cd01832">
    <property type="entry name" value="SGNH_hydrolase_like_1"/>
    <property type="match status" value="1"/>
</dbReference>
<protein>
    <submittedName>
        <fullName evidence="2">Lipase</fullName>
    </submittedName>
</protein>
<sequence length="272" mass="30364">MIVGGTDRYLALGDSFTEGVGDDKKHWPNGVKGWADWVAEGLARDAPGWEYANLAVRSKRLRHVAAEQLEAAMDPKPTLVTLYAGGNDVMDVGTSMARILQEYESLVARLAQSGAAPLLFTGYDVEVSPPLAPLRSKNHAYNDGIRTIAAKYGATVVDYASWTAYENPAMWCSDRLHMSKRGHKYLAGRVLDLLEVPHGISLKDKSHPPTTWKQRGYGHYRWYMEWVVPLIGRKMRRTTLGDSLGPRWPEPVRVPPKKGLRKLVRASLQATR</sequence>
<dbReference type="OrthoDB" id="3465773at2"/>
<reference evidence="2 3" key="1">
    <citation type="submission" date="2018-05" db="EMBL/GenBank/DDBJ databases">
        <title>Genetic diversity of glacier-inhabiting Cryobacterium bacteria in China and description of Cryobacterium mengkeensis sp. nov. and Arthrobacter glacialis sp. nov.</title>
        <authorList>
            <person name="Liu Q."/>
            <person name="Xin Y.-H."/>
        </authorList>
    </citation>
    <scope>NUCLEOTIDE SEQUENCE [LARGE SCALE GENOMIC DNA]</scope>
    <source>
        <strain evidence="2 3">GP3</strain>
    </source>
</reference>
<proteinExistence type="predicted"/>
<dbReference type="PANTHER" id="PTHR43784:SF2">
    <property type="entry name" value="GDSL-LIKE LIPASE_ACYLHYDROLASE, PUTATIVE (AFU_ORTHOLOGUE AFUA_2G00820)-RELATED"/>
    <property type="match status" value="1"/>
</dbReference>
<dbReference type="PANTHER" id="PTHR43784">
    <property type="entry name" value="GDSL-LIKE LIPASE/ACYLHYDROLASE, PUTATIVE (AFU_ORTHOLOGUE AFUA_2G00820)-RELATED"/>
    <property type="match status" value="1"/>
</dbReference>
<gene>
    <name evidence="2" type="ORF">CVS29_10730</name>
</gene>
<dbReference type="InterPro" id="IPR036514">
    <property type="entry name" value="SGNH_hydro_sf"/>
</dbReference>
<dbReference type="InterPro" id="IPR013830">
    <property type="entry name" value="SGNH_hydro"/>
</dbReference>
<feature type="domain" description="SGNH hydrolase-type esterase" evidence="1">
    <location>
        <begin position="11"/>
        <end position="184"/>
    </location>
</feature>
<dbReference type="Pfam" id="PF13472">
    <property type="entry name" value="Lipase_GDSL_2"/>
    <property type="match status" value="1"/>
</dbReference>
<dbReference type="Gene3D" id="3.40.50.1110">
    <property type="entry name" value="SGNH hydrolase"/>
    <property type="match status" value="1"/>
</dbReference>
<dbReference type="EMBL" id="QHLZ01000006">
    <property type="protein sequence ID" value="PXA65152.1"/>
    <property type="molecule type" value="Genomic_DNA"/>
</dbReference>
<accession>A0A2V3DQ70</accession>
<dbReference type="AlphaFoldDB" id="A0A2V3DQ70"/>
<dbReference type="RefSeq" id="WP_110106328.1">
    <property type="nucleotide sequence ID" value="NZ_JACBZZ010000001.1"/>
</dbReference>
<evidence type="ECO:0000313" key="3">
    <source>
        <dbReference type="Proteomes" id="UP000246303"/>
    </source>
</evidence>
<dbReference type="Proteomes" id="UP000246303">
    <property type="component" value="Unassembled WGS sequence"/>
</dbReference>
<organism evidence="2 3">
    <name type="scientific">Arthrobacter psychrochitiniphilus</name>
    <dbReference type="NCBI Taxonomy" id="291045"/>
    <lineage>
        <taxon>Bacteria</taxon>
        <taxon>Bacillati</taxon>
        <taxon>Actinomycetota</taxon>
        <taxon>Actinomycetes</taxon>
        <taxon>Micrococcales</taxon>
        <taxon>Micrococcaceae</taxon>
        <taxon>Arthrobacter</taxon>
    </lineage>
</organism>
<evidence type="ECO:0000313" key="2">
    <source>
        <dbReference type="EMBL" id="PXA65152.1"/>
    </source>
</evidence>